<keyword evidence="2" id="KW-1185">Reference proteome</keyword>
<name>A0A8X6SXA0_TRICX</name>
<accession>A0A8X6SXA0</accession>
<evidence type="ECO:0000313" key="1">
    <source>
        <dbReference type="EMBL" id="GFY17172.1"/>
    </source>
</evidence>
<gene>
    <name evidence="1" type="ORF">TNCV_1089481</name>
</gene>
<dbReference type="Proteomes" id="UP000887159">
    <property type="component" value="Unassembled WGS sequence"/>
</dbReference>
<organism evidence="1 2">
    <name type="scientific">Trichonephila clavipes</name>
    <name type="common">Golden silk orbweaver</name>
    <name type="synonym">Nephila clavipes</name>
    <dbReference type="NCBI Taxonomy" id="2585209"/>
    <lineage>
        <taxon>Eukaryota</taxon>
        <taxon>Metazoa</taxon>
        <taxon>Ecdysozoa</taxon>
        <taxon>Arthropoda</taxon>
        <taxon>Chelicerata</taxon>
        <taxon>Arachnida</taxon>
        <taxon>Araneae</taxon>
        <taxon>Araneomorphae</taxon>
        <taxon>Entelegynae</taxon>
        <taxon>Araneoidea</taxon>
        <taxon>Nephilidae</taxon>
        <taxon>Trichonephila</taxon>
    </lineage>
</organism>
<reference evidence="1" key="1">
    <citation type="submission" date="2020-08" db="EMBL/GenBank/DDBJ databases">
        <title>Multicomponent nature underlies the extraordinary mechanical properties of spider dragline silk.</title>
        <authorList>
            <person name="Kono N."/>
            <person name="Nakamura H."/>
            <person name="Mori M."/>
            <person name="Yoshida Y."/>
            <person name="Ohtoshi R."/>
            <person name="Malay A.D."/>
            <person name="Moran D.A.P."/>
            <person name="Tomita M."/>
            <person name="Numata K."/>
            <person name="Arakawa K."/>
        </authorList>
    </citation>
    <scope>NUCLEOTIDE SEQUENCE</scope>
</reference>
<dbReference type="AlphaFoldDB" id="A0A8X6SXA0"/>
<dbReference type="EMBL" id="BMAU01021343">
    <property type="protein sequence ID" value="GFY17172.1"/>
    <property type="molecule type" value="Genomic_DNA"/>
</dbReference>
<protein>
    <submittedName>
        <fullName evidence="1">Uncharacterized protein</fullName>
    </submittedName>
</protein>
<sequence>MPVPLVEGNARISEAAKRILDMPGIFQNVAFSNDSRFNWGSDDNRVLLWMPRDERHNFTLAVQRHNSHKWCADIGQG</sequence>
<proteinExistence type="predicted"/>
<comment type="caution">
    <text evidence="1">The sequence shown here is derived from an EMBL/GenBank/DDBJ whole genome shotgun (WGS) entry which is preliminary data.</text>
</comment>
<evidence type="ECO:0000313" key="2">
    <source>
        <dbReference type="Proteomes" id="UP000887159"/>
    </source>
</evidence>